<feature type="compositionally biased region" description="Low complexity" evidence="1">
    <location>
        <begin position="20"/>
        <end position="43"/>
    </location>
</feature>
<reference evidence="2 3" key="1">
    <citation type="submission" date="2020-05" db="EMBL/GenBank/DDBJ databases">
        <title>Ceratocystis lukuohia genome.</title>
        <authorList>
            <person name="Harrington T.C."/>
            <person name="Kim K."/>
            <person name="Mayers C.G."/>
        </authorList>
    </citation>
    <scope>NUCLEOTIDE SEQUENCE [LARGE SCALE GENOMIC DNA]</scope>
    <source>
        <strain evidence="2 3">C4212</strain>
    </source>
</reference>
<dbReference type="Proteomes" id="UP001610728">
    <property type="component" value="Unassembled WGS sequence"/>
</dbReference>
<evidence type="ECO:0000256" key="1">
    <source>
        <dbReference type="SAM" id="MobiDB-lite"/>
    </source>
</evidence>
<dbReference type="RefSeq" id="XP_070855940.1">
    <property type="nucleotide sequence ID" value="XM_071001587.1"/>
</dbReference>
<keyword evidence="3" id="KW-1185">Reference proteome</keyword>
<proteinExistence type="predicted"/>
<comment type="caution">
    <text evidence="2">The sequence shown here is derived from an EMBL/GenBank/DDBJ whole genome shotgun (WGS) entry which is preliminary data.</text>
</comment>
<evidence type="ECO:0000313" key="2">
    <source>
        <dbReference type="EMBL" id="KAL2884759.1"/>
    </source>
</evidence>
<accession>A0ABR4M907</accession>
<name>A0ABR4M907_9PEZI</name>
<organism evidence="2 3">
    <name type="scientific">Ceratocystis lukuohia</name>
    <dbReference type="NCBI Taxonomy" id="2019550"/>
    <lineage>
        <taxon>Eukaryota</taxon>
        <taxon>Fungi</taxon>
        <taxon>Dikarya</taxon>
        <taxon>Ascomycota</taxon>
        <taxon>Pezizomycotina</taxon>
        <taxon>Sordariomycetes</taxon>
        <taxon>Hypocreomycetidae</taxon>
        <taxon>Microascales</taxon>
        <taxon>Ceratocystidaceae</taxon>
        <taxon>Ceratocystis</taxon>
    </lineage>
</organism>
<dbReference type="GeneID" id="98121278"/>
<feature type="compositionally biased region" description="Polar residues" evidence="1">
    <location>
        <begin position="46"/>
        <end position="66"/>
    </location>
</feature>
<gene>
    <name evidence="2" type="ORF">HOO65_090054</name>
</gene>
<evidence type="ECO:0000313" key="3">
    <source>
        <dbReference type="Proteomes" id="UP001610728"/>
    </source>
</evidence>
<dbReference type="EMBL" id="JABSNW010000009">
    <property type="protein sequence ID" value="KAL2884759.1"/>
    <property type="molecule type" value="Genomic_DNA"/>
</dbReference>
<sequence length="102" mass="10045">MADVATNGPTLSHLKAGDASYPNGSTNGSTNGTGNNPQSNSGPVAASNSKNSSIADQSSTTNNATDATGYLDADNAASSSDTAAAKKRKKEALKPIITSDAG</sequence>
<feature type="compositionally biased region" description="Low complexity" evidence="1">
    <location>
        <begin position="72"/>
        <end position="83"/>
    </location>
</feature>
<feature type="region of interest" description="Disordered" evidence="1">
    <location>
        <begin position="1"/>
        <end position="102"/>
    </location>
</feature>
<protein>
    <submittedName>
        <fullName evidence="2">Uncharacterized protein</fullName>
    </submittedName>
</protein>